<dbReference type="PANTHER" id="PTHR23508">
    <property type="entry name" value="CARBOXYLIC ACID TRANSPORTER PROTEIN HOMOLOG"/>
    <property type="match status" value="1"/>
</dbReference>
<accession>A0A512NMZ3</accession>
<dbReference type="Proteomes" id="UP000321058">
    <property type="component" value="Unassembled WGS sequence"/>
</dbReference>
<protein>
    <submittedName>
        <fullName evidence="7">MFS transporter</fullName>
    </submittedName>
</protein>
<keyword evidence="2 5" id="KW-0812">Transmembrane</keyword>
<evidence type="ECO:0000256" key="5">
    <source>
        <dbReference type="SAM" id="Phobius"/>
    </source>
</evidence>
<dbReference type="GO" id="GO:0046943">
    <property type="term" value="F:carboxylic acid transmembrane transporter activity"/>
    <property type="evidence" value="ECO:0007669"/>
    <property type="project" value="TreeGrafter"/>
</dbReference>
<evidence type="ECO:0000313" key="7">
    <source>
        <dbReference type="EMBL" id="GEP60323.1"/>
    </source>
</evidence>
<dbReference type="PROSITE" id="PS50850">
    <property type="entry name" value="MFS"/>
    <property type="match status" value="1"/>
</dbReference>
<dbReference type="InterPro" id="IPR011701">
    <property type="entry name" value="MFS"/>
</dbReference>
<feature type="transmembrane region" description="Helical" evidence="5">
    <location>
        <begin position="402"/>
        <end position="421"/>
    </location>
</feature>
<evidence type="ECO:0000313" key="8">
    <source>
        <dbReference type="Proteomes" id="UP000321058"/>
    </source>
</evidence>
<feature type="transmembrane region" description="Helical" evidence="5">
    <location>
        <begin position="433"/>
        <end position="455"/>
    </location>
</feature>
<keyword evidence="4 5" id="KW-0472">Membrane</keyword>
<dbReference type="GO" id="GO:0005886">
    <property type="term" value="C:plasma membrane"/>
    <property type="evidence" value="ECO:0007669"/>
    <property type="project" value="TreeGrafter"/>
</dbReference>
<dbReference type="OrthoDB" id="5368493at2"/>
<evidence type="ECO:0000256" key="3">
    <source>
        <dbReference type="ARBA" id="ARBA00022989"/>
    </source>
</evidence>
<dbReference type="AlphaFoldDB" id="A0A512NMZ3"/>
<organism evidence="7 8">
    <name type="scientific">Reyranella soli</name>
    <dbReference type="NCBI Taxonomy" id="1230389"/>
    <lineage>
        <taxon>Bacteria</taxon>
        <taxon>Pseudomonadati</taxon>
        <taxon>Pseudomonadota</taxon>
        <taxon>Alphaproteobacteria</taxon>
        <taxon>Hyphomicrobiales</taxon>
        <taxon>Reyranellaceae</taxon>
        <taxon>Reyranella</taxon>
    </lineage>
</organism>
<evidence type="ECO:0000259" key="6">
    <source>
        <dbReference type="PROSITE" id="PS50850"/>
    </source>
</evidence>
<dbReference type="RefSeq" id="WP_147155671.1">
    <property type="nucleotide sequence ID" value="NZ_BKAJ01000158.1"/>
</dbReference>
<dbReference type="InterPro" id="IPR036259">
    <property type="entry name" value="MFS_trans_sf"/>
</dbReference>
<dbReference type="InterPro" id="IPR020846">
    <property type="entry name" value="MFS_dom"/>
</dbReference>
<feature type="transmembrane region" description="Helical" evidence="5">
    <location>
        <begin position="182"/>
        <end position="200"/>
    </location>
</feature>
<dbReference type="Pfam" id="PF07690">
    <property type="entry name" value="MFS_1"/>
    <property type="match status" value="1"/>
</dbReference>
<dbReference type="Gene3D" id="1.20.1250.20">
    <property type="entry name" value="MFS general substrate transporter like domains"/>
    <property type="match status" value="1"/>
</dbReference>
<feature type="transmembrane region" description="Helical" evidence="5">
    <location>
        <begin position="344"/>
        <end position="362"/>
    </location>
</feature>
<feature type="transmembrane region" description="Helical" evidence="5">
    <location>
        <begin position="368"/>
        <end position="390"/>
    </location>
</feature>
<evidence type="ECO:0000256" key="2">
    <source>
        <dbReference type="ARBA" id="ARBA00022692"/>
    </source>
</evidence>
<sequence>MSTTTADKAGGLPDGTSYHPAGVGPLEQKHMRHANYRAVADDSRITRTHWHIATANGLGWGFDGMDGVIFALVSPLIIKEFALSVPEYRTGLQISLFVGIAGLYFWPWLSDRFGRRSLLAINIALFSLLMPVVALSPTFTVFVIARSMVGFALNGEWSLGSMLVAETWPARLRGRVISINRAAWCFGASLAGAITGIVAATWGWRMAVMVPGVIALLAIYVRATCPESPYWVRTQDRKARVRAALRGGEPVNEEDRAWFLKADRVGIRQVFMPDTLPSTFVALFVACCSTCIFGTVGAWMPLYLSTEKGWSTAEYSTFYVLWGIVGFFGLWLAGWLADRVGRRIAFIALLLEGAVFLTAWIFTQDRLLLWIFGLAWSFGFLGFWGPSTVLTAEIFPTRIRGVANGVVWAVAYFVGFVLWPFATVALQQATGSFKLAFLCIPAFMLLMALGVWLCVPEHAGKELNKISV</sequence>
<name>A0A512NMZ3_9HYPH</name>
<comment type="subcellular location">
    <subcellularLocation>
        <location evidence="1">Membrane</location>
        <topology evidence="1">Multi-pass membrane protein</topology>
    </subcellularLocation>
</comment>
<reference evidence="7 8" key="1">
    <citation type="submission" date="2019-07" db="EMBL/GenBank/DDBJ databases">
        <title>Whole genome shotgun sequence of Reyranella soli NBRC 108950.</title>
        <authorList>
            <person name="Hosoyama A."/>
            <person name="Uohara A."/>
            <person name="Ohji S."/>
            <person name="Ichikawa N."/>
        </authorList>
    </citation>
    <scope>NUCLEOTIDE SEQUENCE [LARGE SCALE GENOMIC DNA]</scope>
    <source>
        <strain evidence="7 8">NBRC 108950</strain>
    </source>
</reference>
<feature type="transmembrane region" description="Helical" evidence="5">
    <location>
        <begin position="57"/>
        <end position="78"/>
    </location>
</feature>
<feature type="transmembrane region" description="Helical" evidence="5">
    <location>
        <begin position="278"/>
        <end position="299"/>
    </location>
</feature>
<keyword evidence="3 5" id="KW-1133">Transmembrane helix</keyword>
<feature type="transmembrane region" description="Helical" evidence="5">
    <location>
        <begin position="319"/>
        <end position="337"/>
    </location>
</feature>
<keyword evidence="8" id="KW-1185">Reference proteome</keyword>
<dbReference type="PROSITE" id="PS00216">
    <property type="entry name" value="SUGAR_TRANSPORT_1"/>
    <property type="match status" value="1"/>
</dbReference>
<proteinExistence type="predicted"/>
<feature type="transmembrane region" description="Helical" evidence="5">
    <location>
        <begin position="121"/>
        <end position="145"/>
    </location>
</feature>
<feature type="domain" description="Major facilitator superfamily (MFS) profile" evidence="6">
    <location>
        <begin position="52"/>
        <end position="459"/>
    </location>
</feature>
<feature type="transmembrane region" description="Helical" evidence="5">
    <location>
        <begin position="90"/>
        <end position="109"/>
    </location>
</feature>
<dbReference type="SUPFAM" id="SSF103473">
    <property type="entry name" value="MFS general substrate transporter"/>
    <property type="match status" value="1"/>
</dbReference>
<dbReference type="EMBL" id="BKAJ01000158">
    <property type="protein sequence ID" value="GEP60323.1"/>
    <property type="molecule type" value="Genomic_DNA"/>
</dbReference>
<comment type="caution">
    <text evidence="7">The sequence shown here is derived from an EMBL/GenBank/DDBJ whole genome shotgun (WGS) entry which is preliminary data.</text>
</comment>
<dbReference type="PANTHER" id="PTHR23508:SF10">
    <property type="entry name" value="CARBOXYLIC ACID TRANSPORTER PROTEIN HOMOLOG"/>
    <property type="match status" value="1"/>
</dbReference>
<evidence type="ECO:0000256" key="4">
    <source>
        <dbReference type="ARBA" id="ARBA00023136"/>
    </source>
</evidence>
<dbReference type="InterPro" id="IPR005829">
    <property type="entry name" value="Sugar_transporter_CS"/>
</dbReference>
<gene>
    <name evidence="7" type="ORF">RSO01_74890</name>
</gene>
<evidence type="ECO:0000256" key="1">
    <source>
        <dbReference type="ARBA" id="ARBA00004141"/>
    </source>
</evidence>